<dbReference type="Pfam" id="PF09913">
    <property type="entry name" value="DUF2142"/>
    <property type="match status" value="1"/>
</dbReference>
<accession>A0A2W5XVA6</accession>
<keyword evidence="4" id="KW-0808">Transferase</keyword>
<comment type="subcellular location">
    <subcellularLocation>
        <location evidence="1">Cell membrane</location>
        <topology evidence="1">Multi-pass membrane protein</topology>
    </subcellularLocation>
</comment>
<feature type="transmembrane region" description="Helical" evidence="8">
    <location>
        <begin position="260"/>
        <end position="281"/>
    </location>
</feature>
<gene>
    <name evidence="9" type="ORF">DNL40_05530</name>
</gene>
<keyword evidence="10" id="KW-1185">Reference proteome</keyword>
<comment type="caution">
    <text evidence="9">The sequence shown here is derived from an EMBL/GenBank/DDBJ whole genome shotgun (WGS) entry which is preliminary data.</text>
</comment>
<feature type="transmembrane region" description="Helical" evidence="8">
    <location>
        <begin position="424"/>
        <end position="442"/>
    </location>
</feature>
<dbReference type="GO" id="GO:0009103">
    <property type="term" value="P:lipopolysaccharide biosynthetic process"/>
    <property type="evidence" value="ECO:0007669"/>
    <property type="project" value="UniProtKB-ARBA"/>
</dbReference>
<evidence type="ECO:0000256" key="2">
    <source>
        <dbReference type="ARBA" id="ARBA00022475"/>
    </source>
</evidence>
<feature type="transmembrane region" description="Helical" evidence="8">
    <location>
        <begin position="390"/>
        <end position="412"/>
    </location>
</feature>
<evidence type="ECO:0008006" key="11">
    <source>
        <dbReference type="Google" id="ProtNLM"/>
    </source>
</evidence>
<feature type="transmembrane region" description="Helical" evidence="8">
    <location>
        <begin position="293"/>
        <end position="309"/>
    </location>
</feature>
<keyword evidence="5 8" id="KW-0812">Transmembrane</keyword>
<dbReference type="InterPro" id="IPR018674">
    <property type="entry name" value="DUF2142_membrane"/>
</dbReference>
<organism evidence="9 10">
    <name type="scientific">Xylanimonas oleitrophica</name>
    <dbReference type="NCBI Taxonomy" id="2607479"/>
    <lineage>
        <taxon>Bacteria</taxon>
        <taxon>Bacillati</taxon>
        <taxon>Actinomycetota</taxon>
        <taxon>Actinomycetes</taxon>
        <taxon>Micrococcales</taxon>
        <taxon>Promicromonosporaceae</taxon>
        <taxon>Xylanimonas</taxon>
    </lineage>
</organism>
<feature type="transmembrane region" description="Helical" evidence="8">
    <location>
        <begin position="364"/>
        <end position="383"/>
    </location>
</feature>
<evidence type="ECO:0000256" key="3">
    <source>
        <dbReference type="ARBA" id="ARBA00022676"/>
    </source>
</evidence>
<dbReference type="PANTHER" id="PTHR33908">
    <property type="entry name" value="MANNOSYLTRANSFERASE YKCB-RELATED"/>
    <property type="match status" value="1"/>
</dbReference>
<protein>
    <recommendedName>
        <fullName evidence="11">DUF2142 domain-containing protein</fullName>
    </recommendedName>
</protein>
<evidence type="ECO:0000313" key="10">
    <source>
        <dbReference type="Proteomes" id="UP000248783"/>
    </source>
</evidence>
<feature type="transmembrane region" description="Helical" evidence="8">
    <location>
        <begin position="183"/>
        <end position="203"/>
    </location>
</feature>
<keyword evidence="3" id="KW-0328">Glycosyltransferase</keyword>
<evidence type="ECO:0000256" key="8">
    <source>
        <dbReference type="SAM" id="Phobius"/>
    </source>
</evidence>
<dbReference type="AlphaFoldDB" id="A0A2W5XVA6"/>
<name>A0A2W5XVA6_9MICO</name>
<dbReference type="RefSeq" id="WP_111250215.1">
    <property type="nucleotide sequence ID" value="NZ_QKWH01000002.1"/>
</dbReference>
<feature type="transmembrane region" description="Helical" evidence="8">
    <location>
        <begin position="499"/>
        <end position="527"/>
    </location>
</feature>
<sequence>MRPPGHRLLDVLLPVLVAGVAATWALLTPPLQAPDEPQHLNSVVRLAYGGGWPAPGAAALGPAVADAREEVALGDDVPGRYADRPDVPQLVDATPVPAAERTRVDAATALPDGSRPTPDDVDQMTQHPPLYYLLGAAVLHATGLAEGRWDLQLLALRLLDVALLVPVVPLASWSVRRLTGSTAAGMVAGTFTLFLPQVGHILGSATNDALVTLVGAVVTALCVRVLTGDRSWRTAAVIGAVVGVGLLTKVMSAFLLPVVAMAYVVTPGGAAGPAASLDAPGRWRALLGDARRVLLMGGVALVVGGWWWVRNLVVLGTVQPVGLERDLPPLRPRGALVYVELAWQRLVRSFFGDLGWLDLRTPPAFWVTGIVVLLALGAVALVVPGTRRAAAVLLALPSLLTVAVLANGWDYYAQTGYLVGHQGRYLFSALVALAVVLALAVRGMVGGAESRVRAALPVVVAAGTSVAVYGLVFGFTGFYRGPGESVADAVSRWEAFSPVGPVWLVAVPALTALTALVVLGLAVHAALRPPRAAA</sequence>
<feature type="transmembrane region" description="Helical" evidence="8">
    <location>
        <begin position="454"/>
        <end position="479"/>
    </location>
</feature>
<evidence type="ECO:0000256" key="4">
    <source>
        <dbReference type="ARBA" id="ARBA00022679"/>
    </source>
</evidence>
<keyword evidence="7 8" id="KW-0472">Membrane</keyword>
<feature type="transmembrane region" description="Helical" evidence="8">
    <location>
        <begin position="209"/>
        <end position="227"/>
    </location>
</feature>
<dbReference type="GO" id="GO:0016763">
    <property type="term" value="F:pentosyltransferase activity"/>
    <property type="evidence" value="ECO:0007669"/>
    <property type="project" value="TreeGrafter"/>
</dbReference>
<dbReference type="GO" id="GO:0005886">
    <property type="term" value="C:plasma membrane"/>
    <property type="evidence" value="ECO:0007669"/>
    <property type="project" value="UniProtKB-SubCell"/>
</dbReference>
<dbReference type="PANTHER" id="PTHR33908:SF11">
    <property type="entry name" value="MEMBRANE PROTEIN"/>
    <property type="match status" value="1"/>
</dbReference>
<dbReference type="EMBL" id="QKWH01000002">
    <property type="protein sequence ID" value="PZR54358.1"/>
    <property type="molecule type" value="Genomic_DNA"/>
</dbReference>
<feature type="transmembrane region" description="Helical" evidence="8">
    <location>
        <begin position="234"/>
        <end position="254"/>
    </location>
</feature>
<keyword evidence="6 8" id="KW-1133">Transmembrane helix</keyword>
<dbReference type="Proteomes" id="UP000248783">
    <property type="component" value="Unassembled WGS sequence"/>
</dbReference>
<keyword evidence="2" id="KW-1003">Cell membrane</keyword>
<evidence type="ECO:0000256" key="1">
    <source>
        <dbReference type="ARBA" id="ARBA00004651"/>
    </source>
</evidence>
<dbReference type="InterPro" id="IPR050297">
    <property type="entry name" value="LipidA_mod_glycosyltrf_83"/>
</dbReference>
<evidence type="ECO:0000256" key="7">
    <source>
        <dbReference type="ARBA" id="ARBA00023136"/>
    </source>
</evidence>
<evidence type="ECO:0000313" key="9">
    <source>
        <dbReference type="EMBL" id="PZR54358.1"/>
    </source>
</evidence>
<reference evidence="9 10" key="1">
    <citation type="submission" date="2018-06" db="EMBL/GenBank/DDBJ databases">
        <title>Whole genome sequencing of a novel hydrocarbon degrading bacterial strain, PW21 isolated from oil contaminated produced water sample.</title>
        <authorList>
            <person name="Nagkirti P."/>
            <person name="Shaikh A."/>
            <person name="Gowdaman V."/>
            <person name="Engineer A.E."/>
            <person name="Dagar S."/>
            <person name="Dhakephalkar P.K."/>
        </authorList>
    </citation>
    <scope>NUCLEOTIDE SEQUENCE [LARGE SCALE GENOMIC DNA]</scope>
    <source>
        <strain evidence="9 10">PW21</strain>
    </source>
</reference>
<proteinExistence type="predicted"/>
<feature type="transmembrane region" description="Helical" evidence="8">
    <location>
        <begin position="154"/>
        <end position="171"/>
    </location>
</feature>
<evidence type="ECO:0000256" key="5">
    <source>
        <dbReference type="ARBA" id="ARBA00022692"/>
    </source>
</evidence>
<evidence type="ECO:0000256" key="6">
    <source>
        <dbReference type="ARBA" id="ARBA00022989"/>
    </source>
</evidence>